<evidence type="ECO:0000313" key="1">
    <source>
        <dbReference type="EMBL" id="KAI4357771.1"/>
    </source>
</evidence>
<sequence length="425" mass="48497">MEGKLLSNACTSRRVEQFMNATEILSLIFFWCLQWNKELRPSMDEVLEVLKTSESGKDESEHEEETDVDSAGILDDKDYWQDSLSSCSKIQLPIQHPHDTTLFQDPNYDLFEVLTSRLFIEVETPEECLPCNETNDICLYNNGTFSCATSAAAKEKRWIWKVIVGSVIAGALGMIIIALVIYRRRATSSAFKYQSRNISGHPHSNGDLECSGMFFGIPVFSYKELEEATNNFDHARELGDGGFGIVYYGKLRDGREVAVKRLYEHNYKRVQQFVTEIEILTRLRHRNLVTLYGCTSLDITRIRDEINLANLALKKIRNSALSELVDPSLGFESDDEVRRMIVSVAELAFQCLQMDRELRPSMGQVLSELERIENGTHELEHLEEEDLHEIQISNSKVHLPPSLSPENDEVGSLKNLKTPRLHQTD</sequence>
<reference evidence="1 2" key="1">
    <citation type="journal article" date="2022" name="DNA Res.">
        <title>Chromosomal-level genome assembly of the orchid tree Bauhinia variegata (Leguminosae; Cercidoideae) supports the allotetraploid origin hypothesis of Bauhinia.</title>
        <authorList>
            <person name="Zhong Y."/>
            <person name="Chen Y."/>
            <person name="Zheng D."/>
            <person name="Pang J."/>
            <person name="Liu Y."/>
            <person name="Luo S."/>
            <person name="Meng S."/>
            <person name="Qian L."/>
            <person name="Wei D."/>
            <person name="Dai S."/>
            <person name="Zhou R."/>
        </authorList>
    </citation>
    <scope>NUCLEOTIDE SEQUENCE [LARGE SCALE GENOMIC DNA]</scope>
    <source>
        <strain evidence="1">BV-YZ2020</strain>
    </source>
</reference>
<accession>A0ACB9QAH6</accession>
<evidence type="ECO:0000313" key="2">
    <source>
        <dbReference type="Proteomes" id="UP000828941"/>
    </source>
</evidence>
<dbReference type="EMBL" id="CM039426">
    <property type="protein sequence ID" value="KAI4357771.1"/>
    <property type="molecule type" value="Genomic_DNA"/>
</dbReference>
<dbReference type="Proteomes" id="UP000828941">
    <property type="component" value="Chromosome 1"/>
</dbReference>
<protein>
    <submittedName>
        <fullName evidence="1">Uncharacterized protein</fullName>
    </submittedName>
</protein>
<keyword evidence="2" id="KW-1185">Reference proteome</keyword>
<name>A0ACB9QAH6_BAUVA</name>
<gene>
    <name evidence="1" type="ORF">L6164_001698</name>
</gene>
<organism evidence="1 2">
    <name type="scientific">Bauhinia variegata</name>
    <name type="common">Purple orchid tree</name>
    <name type="synonym">Phanera variegata</name>
    <dbReference type="NCBI Taxonomy" id="167791"/>
    <lineage>
        <taxon>Eukaryota</taxon>
        <taxon>Viridiplantae</taxon>
        <taxon>Streptophyta</taxon>
        <taxon>Embryophyta</taxon>
        <taxon>Tracheophyta</taxon>
        <taxon>Spermatophyta</taxon>
        <taxon>Magnoliopsida</taxon>
        <taxon>eudicotyledons</taxon>
        <taxon>Gunneridae</taxon>
        <taxon>Pentapetalae</taxon>
        <taxon>rosids</taxon>
        <taxon>fabids</taxon>
        <taxon>Fabales</taxon>
        <taxon>Fabaceae</taxon>
        <taxon>Cercidoideae</taxon>
        <taxon>Cercideae</taxon>
        <taxon>Bauhiniinae</taxon>
        <taxon>Bauhinia</taxon>
    </lineage>
</organism>
<proteinExistence type="predicted"/>
<comment type="caution">
    <text evidence="1">The sequence shown here is derived from an EMBL/GenBank/DDBJ whole genome shotgun (WGS) entry which is preliminary data.</text>
</comment>